<keyword evidence="4" id="KW-0853">WD repeat</keyword>
<accession>A0A811UPJ4</accession>
<evidence type="ECO:0000256" key="6">
    <source>
        <dbReference type="ARBA" id="ARBA00023054"/>
    </source>
</evidence>
<proteinExistence type="predicted"/>
<evidence type="ECO:0000256" key="5">
    <source>
        <dbReference type="ARBA" id="ARBA00022737"/>
    </source>
</evidence>
<gene>
    <name evidence="11" type="ORF">CCAP1982_LOCUS9125</name>
</gene>
<dbReference type="EMBL" id="CAJHJT010000012">
    <property type="protein sequence ID" value="CAD7000651.1"/>
    <property type="molecule type" value="Genomic_DNA"/>
</dbReference>
<feature type="coiled-coil region" evidence="9">
    <location>
        <begin position="677"/>
        <end position="704"/>
    </location>
</feature>
<evidence type="ECO:0000313" key="11">
    <source>
        <dbReference type="EMBL" id="CAD7000651.1"/>
    </source>
</evidence>
<dbReference type="OrthoDB" id="1935234at2759"/>
<organism evidence="11 12">
    <name type="scientific">Ceratitis capitata</name>
    <name type="common">Mediterranean fruit fly</name>
    <name type="synonym">Tephritis capitata</name>
    <dbReference type="NCBI Taxonomy" id="7213"/>
    <lineage>
        <taxon>Eukaryota</taxon>
        <taxon>Metazoa</taxon>
        <taxon>Ecdysozoa</taxon>
        <taxon>Arthropoda</taxon>
        <taxon>Hexapoda</taxon>
        <taxon>Insecta</taxon>
        <taxon>Pterygota</taxon>
        <taxon>Neoptera</taxon>
        <taxon>Endopterygota</taxon>
        <taxon>Diptera</taxon>
        <taxon>Brachycera</taxon>
        <taxon>Muscomorpha</taxon>
        <taxon>Tephritoidea</taxon>
        <taxon>Tephritidae</taxon>
        <taxon>Ceratitis</taxon>
        <taxon>Ceratitis</taxon>
    </lineage>
</organism>
<evidence type="ECO:0000256" key="4">
    <source>
        <dbReference type="ARBA" id="ARBA00022574"/>
    </source>
</evidence>
<keyword evidence="12" id="KW-1185">Reference proteome</keyword>
<evidence type="ECO:0000256" key="10">
    <source>
        <dbReference type="SAM" id="MobiDB-lite"/>
    </source>
</evidence>
<keyword evidence="3" id="KW-0963">Cytoplasm</keyword>
<sequence length="1052" mass="124784">MEIEERLSMEAAKRRSIEPIVAEEKIPSMPEPGEESFFFGRNPNAIIPRFSKKMLRLLRRYRSRQLYEIDRIYNWERMELCKPDPNKNHPDDERRIADAEKNLGDYKLKIGFDYEPRATETVTYKYIEVVNARQSHFITLDRFNKELFQLRKRKWYLYEYIEEARKRLKRLHEYLPFANREYLVPIREIDFAEEYPERNLQEHCKPGCGIEIADILYLEKKVEELLPQPPPPAFEEKLSVRDRTEQSLYKSLHAFEVEDLPDIKEILQEIDSYPGFTESEFFERNEDGFAPWLSVARYQWLIDLIDEQNGLVLKVKNRVKDFDRDLEEMIAIRCKAMYEAEYMHCFMITLNQELNILRDSEEIENQLLFNADEAMKTRNEMQAVINTKNRQIEDYKKNVDKLNEQILSVQQKFMSTCKGHKFFDFLRRIFKKRWRPPKPPKADDESSESSSSDESSTEDEDADAKSIDSTDMTTIRLDESHCPTGLERSTYDLAFQLRAERHALEKVLMEVQKGIEQRRADVAELSKTMKFHEEVYAREKETLLVFRRKRQQELNKINISVILSMDQLQHFKPGDTYLDLSRAILFDANHLVALKDRVSQLNEETQETRRMHRINVVHLRRMNTDINFMRGEITRLESAIKQEMIKKFGTVINLDELEEEVLRRYVFDLETSAEEEFRLIEKEIAKKKLELANLEEELIRETKMHSEKLNILTVLHEERNVLYSILKAQEKNFERWMQPHKINLDRDVEKLTQIHKEQKETIECLEREICTLRLKSKPLQLFHEVVKGDIIKKTDEQDDGVTCSKTLAPEAYLQRMEPDQFTMDRIRKVVQKYFAQWFNRYATSDNIRKNAKKVTRYLAQAAHTFEGKITERILDCITQSLESMMPKKYLMHMSKENLEKMFRDVLSAYDYQSSEVNTDELISSIYHNVLSTLGQTKSVLNKTQFIMLRLFEQLIELLPLDEFQSEKTTRLLMQLLADDSQIDPRCINADDIVDKTVKYARENLLDSITAMPIRRLADNLDRELSTHKAGAVTKCTFETVRKIPSAQNKNKF</sequence>
<keyword evidence="8" id="KW-0966">Cell projection</keyword>
<dbReference type="AlphaFoldDB" id="A0A811UPJ4"/>
<evidence type="ECO:0000256" key="1">
    <source>
        <dbReference type="ARBA" id="ARBA00004138"/>
    </source>
</evidence>
<protein>
    <submittedName>
        <fullName evidence="11">(Mediterranean fruit fly) hypothetical protein</fullName>
    </submittedName>
</protein>
<reference evidence="11" key="1">
    <citation type="submission" date="2020-11" db="EMBL/GenBank/DDBJ databases">
        <authorList>
            <person name="Whitehead M."/>
        </authorList>
    </citation>
    <scope>NUCLEOTIDE SEQUENCE</scope>
    <source>
        <strain evidence="11">EGII</strain>
    </source>
</reference>
<evidence type="ECO:0000256" key="7">
    <source>
        <dbReference type="ARBA" id="ARBA00023212"/>
    </source>
</evidence>
<keyword evidence="6 9" id="KW-0175">Coiled coil</keyword>
<dbReference type="Proteomes" id="UP000606786">
    <property type="component" value="Unassembled WGS sequence"/>
</dbReference>
<evidence type="ECO:0000256" key="9">
    <source>
        <dbReference type="SAM" id="Coils"/>
    </source>
</evidence>
<feature type="coiled-coil region" evidence="9">
    <location>
        <begin position="378"/>
        <end position="412"/>
    </location>
</feature>
<feature type="region of interest" description="Disordered" evidence="10">
    <location>
        <begin position="434"/>
        <end position="475"/>
    </location>
</feature>
<dbReference type="GO" id="GO:0005929">
    <property type="term" value="C:cilium"/>
    <property type="evidence" value="ECO:0007669"/>
    <property type="project" value="UniProtKB-SubCell"/>
</dbReference>
<dbReference type="PANTHER" id="PTHR14885:SF3">
    <property type="entry name" value="CILIA- AND FLAGELLA-ASSOCIATED PROTEIN 44"/>
    <property type="match status" value="1"/>
</dbReference>
<keyword evidence="5" id="KW-0677">Repeat</keyword>
<name>A0A811UPJ4_CERCA</name>
<comment type="caution">
    <text evidence="11">The sequence shown here is derived from an EMBL/GenBank/DDBJ whole genome shotgun (WGS) entry which is preliminary data.</text>
</comment>
<keyword evidence="7" id="KW-0206">Cytoskeleton</keyword>
<dbReference type="GO" id="GO:0005856">
    <property type="term" value="C:cytoskeleton"/>
    <property type="evidence" value="ECO:0007669"/>
    <property type="project" value="UniProtKB-SubCell"/>
</dbReference>
<evidence type="ECO:0000256" key="8">
    <source>
        <dbReference type="ARBA" id="ARBA00023273"/>
    </source>
</evidence>
<evidence type="ECO:0000313" key="12">
    <source>
        <dbReference type="Proteomes" id="UP000606786"/>
    </source>
</evidence>
<comment type="subcellular location">
    <subcellularLocation>
        <location evidence="1">Cell projection</location>
        <location evidence="1">Cilium</location>
    </subcellularLocation>
    <subcellularLocation>
        <location evidence="2">Cytoplasm</location>
        <location evidence="2">Cytoskeleton</location>
    </subcellularLocation>
</comment>
<evidence type="ECO:0000256" key="2">
    <source>
        <dbReference type="ARBA" id="ARBA00004245"/>
    </source>
</evidence>
<feature type="coiled-coil region" evidence="9">
    <location>
        <begin position="591"/>
        <end position="639"/>
    </location>
</feature>
<evidence type="ECO:0000256" key="3">
    <source>
        <dbReference type="ARBA" id="ARBA00022490"/>
    </source>
</evidence>
<dbReference type="PANTHER" id="PTHR14885">
    <property type="entry name" value="CILIA- AND FLAGELLA-ASSOCIATED PROTEIN 43-RELATED"/>
    <property type="match status" value="1"/>
</dbReference>